<dbReference type="InterPro" id="IPR008274">
    <property type="entry name" value="AldOxase/xan_DH_MoCoBD1"/>
</dbReference>
<dbReference type="SUPFAM" id="SSF56003">
    <property type="entry name" value="Molybdenum cofactor-binding domain"/>
    <property type="match status" value="2"/>
</dbReference>
<evidence type="ECO:0000313" key="3">
    <source>
        <dbReference type="EMBL" id="AJE02782.1"/>
    </source>
</evidence>
<organism evidence="3 4">
    <name type="scientific">Geobacter pickeringii</name>
    <dbReference type="NCBI Taxonomy" id="345632"/>
    <lineage>
        <taxon>Bacteria</taxon>
        <taxon>Pseudomonadati</taxon>
        <taxon>Thermodesulfobacteriota</taxon>
        <taxon>Desulfuromonadia</taxon>
        <taxon>Geobacterales</taxon>
        <taxon>Geobacteraceae</taxon>
        <taxon>Geobacter</taxon>
    </lineage>
</organism>
<dbReference type="STRING" id="345632.GPICK_04830"/>
<dbReference type="InterPro" id="IPR000674">
    <property type="entry name" value="Ald_Oxase/Xan_DH_a/b"/>
</dbReference>
<keyword evidence="1" id="KW-0411">Iron-sulfur</keyword>
<dbReference type="EMBL" id="CP009788">
    <property type="protein sequence ID" value="AJE02782.1"/>
    <property type="molecule type" value="Genomic_DNA"/>
</dbReference>
<dbReference type="KEGG" id="gpi:GPICK_04830"/>
<dbReference type="InterPro" id="IPR052516">
    <property type="entry name" value="N-heterocyclic_Hydroxylase"/>
</dbReference>
<evidence type="ECO:0000256" key="1">
    <source>
        <dbReference type="ARBA" id="ARBA00023014"/>
    </source>
</evidence>
<dbReference type="PIRSF" id="PIRSF036389">
    <property type="entry name" value="IOR_B"/>
    <property type="match status" value="1"/>
</dbReference>
<dbReference type="Proteomes" id="UP000057609">
    <property type="component" value="Chromosome"/>
</dbReference>
<keyword evidence="4" id="KW-1185">Reference proteome</keyword>
<evidence type="ECO:0000259" key="2">
    <source>
        <dbReference type="SMART" id="SM01008"/>
    </source>
</evidence>
<dbReference type="InterPro" id="IPR012368">
    <property type="entry name" value="OxRdtase_Mopterin-bd_su_IorB"/>
</dbReference>
<dbReference type="HOGENOM" id="CLU_013917_0_1_7"/>
<keyword evidence="1" id="KW-0479">Metal-binding</keyword>
<dbReference type="GO" id="GO:0051536">
    <property type="term" value="F:iron-sulfur cluster binding"/>
    <property type="evidence" value="ECO:0007669"/>
    <property type="project" value="UniProtKB-KW"/>
</dbReference>
<evidence type="ECO:0000313" key="4">
    <source>
        <dbReference type="Proteomes" id="UP000057609"/>
    </source>
</evidence>
<dbReference type="PROSITE" id="PS51318">
    <property type="entry name" value="TAT"/>
    <property type="match status" value="1"/>
</dbReference>
<protein>
    <submittedName>
        <fullName evidence="3">Twin-arginine translocation pathway signal protein</fullName>
    </submittedName>
</protein>
<dbReference type="Pfam" id="PF02738">
    <property type="entry name" value="MoCoBD_1"/>
    <property type="match status" value="1"/>
</dbReference>
<sequence>MSGVVVVTRREFLGTLVSAGAFVLSARLFPGGPADAAAAGGALWHPGVYLGIEPGGTVIIITHRSEMGTGIRTALPMVAADELDADWQRVRVEQALGDPRYGDQNTDGSKSIRDFYDAFRTVGATGRLMLERAAAARWGVPAAQCRGERHEVVHAASGRRLGYGELVADASRQAVPAAGELRFKTPAEFRYIGKGVPIVDMVDICTGKAIFGYDARIPGMVHAAIERSPVLGGRLASFDDRQARRVAGVRGTAVIDAARPPYGFQALGGVAVIADSSWAALQGRRKLKATWEPGPNAGYDSEAFRKSLQEAARKPQKVVRNIGDVDAAFARAARLHEAEYYLPHLAHASMEPPAAVADYRSGAVTVWTATQNPQAVQDTVAKALGIGKKDVICHVTLLGGAFGRKSKPDYVAEAAILSKKLGKPVKVAWSREDDIRFDYYHSVAAMYFKAATDAAGIPTAWLQRCVFPPIGSTFDAAQRYGGDGELAQGWIDVPFAIPNLRAENGPAQSHVRIGWLRSVANIYHCFGVQSFFDELAAAAGRDRVDYFLQLLGPQRRIDFGSEGTKNVNYGKPLDRYPWDTGRLRRVVELVAERSGWGKKKPAPGHGFGFAAHRSFLTSVAVVVELEVDDKGGIRIPRVDVALDAGRVVHPERVRAQFEGAAVFAASIALMGEITAANGAVRQSNYHDYPVARMGDAPVETHVHLVASDDLPTGVGEPGVPPVVPAICNAFFAATGTRVRRLPLRGAGRV</sequence>
<dbReference type="InterPro" id="IPR006311">
    <property type="entry name" value="TAT_signal"/>
</dbReference>
<gene>
    <name evidence="3" type="ORF">GPICK_04830</name>
</gene>
<dbReference type="SMART" id="SM01008">
    <property type="entry name" value="Ald_Xan_dh_C"/>
    <property type="match status" value="1"/>
</dbReference>
<dbReference type="Gene3D" id="3.90.1170.50">
    <property type="entry name" value="Aldehyde oxidase/xanthine dehydrogenase, a/b hammerhead"/>
    <property type="match status" value="1"/>
</dbReference>
<dbReference type="RefSeq" id="WP_039740957.1">
    <property type="nucleotide sequence ID" value="NZ_CP009788.1"/>
</dbReference>
<dbReference type="AlphaFoldDB" id="A0A0B5B899"/>
<dbReference type="PANTHER" id="PTHR47495:SF3">
    <property type="entry name" value="BLR6219 PROTEIN"/>
    <property type="match status" value="1"/>
</dbReference>
<dbReference type="Gene3D" id="3.30.365.10">
    <property type="entry name" value="Aldehyde oxidase/xanthine dehydrogenase, molybdopterin binding domain"/>
    <property type="match status" value="4"/>
</dbReference>
<reference evidence="3 4" key="1">
    <citation type="journal article" date="2015" name="Genome Announc.">
        <title>Complete Genome of Geobacter pickeringii G13T, a Metal-Reducing Isolate from Sedimentary Kaolin Deposits.</title>
        <authorList>
            <person name="Badalamenti J.P."/>
            <person name="Bond D.R."/>
        </authorList>
    </citation>
    <scope>NUCLEOTIDE SEQUENCE [LARGE SCALE GENOMIC DNA]</scope>
    <source>
        <strain evidence="3 4">G13</strain>
    </source>
</reference>
<dbReference type="InterPro" id="IPR046867">
    <property type="entry name" value="AldOxase/xan_DH_MoCoBD2"/>
</dbReference>
<proteinExistence type="predicted"/>
<dbReference type="OrthoDB" id="9767994at2"/>
<dbReference type="PANTHER" id="PTHR47495">
    <property type="entry name" value="ALDEHYDE DEHYDROGENASE"/>
    <property type="match status" value="1"/>
</dbReference>
<feature type="domain" description="Aldehyde oxidase/xanthine dehydrogenase a/b hammerhead" evidence="2">
    <location>
        <begin position="206"/>
        <end position="295"/>
    </location>
</feature>
<dbReference type="InterPro" id="IPR037165">
    <property type="entry name" value="AldOxase/xan_DH_Mopterin-bd_sf"/>
</dbReference>
<keyword evidence="1" id="KW-0408">Iron</keyword>
<dbReference type="GO" id="GO:0016491">
    <property type="term" value="F:oxidoreductase activity"/>
    <property type="evidence" value="ECO:0007669"/>
    <property type="project" value="InterPro"/>
</dbReference>
<accession>A0A0B5B899</accession>
<name>A0A0B5B899_9BACT</name>
<dbReference type="Pfam" id="PF20256">
    <property type="entry name" value="MoCoBD_2"/>
    <property type="match status" value="2"/>
</dbReference>